<comment type="caution">
    <text evidence="1">The sequence shown here is derived from an EMBL/GenBank/DDBJ whole genome shotgun (WGS) entry which is preliminary data.</text>
</comment>
<name>A0AAE3HMH0_9GAMM</name>
<keyword evidence="2" id="KW-1185">Reference proteome</keyword>
<organism evidence="1 2">
    <name type="scientific">Methylohalomonas lacus</name>
    <dbReference type="NCBI Taxonomy" id="398773"/>
    <lineage>
        <taxon>Bacteria</taxon>
        <taxon>Pseudomonadati</taxon>
        <taxon>Pseudomonadota</taxon>
        <taxon>Gammaproteobacteria</taxon>
        <taxon>Methylohalomonadales</taxon>
        <taxon>Methylohalomonadaceae</taxon>
        <taxon>Methylohalomonas</taxon>
    </lineage>
</organism>
<dbReference type="RefSeq" id="WP_259056188.1">
    <property type="nucleotide sequence ID" value="NZ_JANUCT010000015.1"/>
</dbReference>
<accession>A0AAE3HMH0</accession>
<dbReference type="AlphaFoldDB" id="A0AAE3HMH0"/>
<dbReference type="EMBL" id="JANUCT010000015">
    <property type="protein sequence ID" value="MCS3904053.1"/>
    <property type="molecule type" value="Genomic_DNA"/>
</dbReference>
<evidence type="ECO:0000313" key="1">
    <source>
        <dbReference type="EMBL" id="MCS3904053.1"/>
    </source>
</evidence>
<sequence>MNNPCLSCGACCAHYRVSFYWREAENNVIRAELTVAVTPHRLAMRGTERTTPRCDALLGTIGECVSCAIYTARPSPCHGVMPSWHAGDADAHCDRARAAWGLPVLQPTGPDAAPATADLSQVA</sequence>
<dbReference type="Proteomes" id="UP001204445">
    <property type="component" value="Unassembled WGS sequence"/>
</dbReference>
<reference evidence="1" key="1">
    <citation type="submission" date="2022-08" db="EMBL/GenBank/DDBJ databases">
        <title>Genomic Encyclopedia of Type Strains, Phase III (KMG-III): the genomes of soil and plant-associated and newly described type strains.</title>
        <authorList>
            <person name="Whitman W."/>
        </authorList>
    </citation>
    <scope>NUCLEOTIDE SEQUENCE</scope>
    <source>
        <strain evidence="1">HMT 1</strain>
    </source>
</reference>
<dbReference type="Pfam" id="PF03692">
    <property type="entry name" value="CxxCxxCC"/>
    <property type="match status" value="1"/>
</dbReference>
<protein>
    <submittedName>
        <fullName evidence="1">Fe-S-cluster containining protein</fullName>
    </submittedName>
</protein>
<dbReference type="InterPro" id="IPR005358">
    <property type="entry name" value="Puta_zinc/iron-chelating_dom"/>
</dbReference>
<proteinExistence type="predicted"/>
<gene>
    <name evidence="1" type="ORF">J2T55_002086</name>
</gene>
<evidence type="ECO:0000313" key="2">
    <source>
        <dbReference type="Proteomes" id="UP001204445"/>
    </source>
</evidence>